<evidence type="ECO:0000256" key="3">
    <source>
        <dbReference type="ARBA" id="ARBA00022989"/>
    </source>
</evidence>
<dbReference type="Gene3D" id="1.20.1070.10">
    <property type="entry name" value="Rhodopsin 7-helix transmembrane proteins"/>
    <property type="match status" value="1"/>
</dbReference>
<dbReference type="CDD" id="cd15040">
    <property type="entry name" value="7tmB2_Adhesion"/>
    <property type="match status" value="1"/>
</dbReference>
<organism evidence="9">
    <name type="scientific">Culex pipiens</name>
    <name type="common">House mosquito</name>
    <dbReference type="NCBI Taxonomy" id="7175"/>
    <lineage>
        <taxon>Eukaryota</taxon>
        <taxon>Metazoa</taxon>
        <taxon>Ecdysozoa</taxon>
        <taxon>Arthropoda</taxon>
        <taxon>Hexapoda</taxon>
        <taxon>Insecta</taxon>
        <taxon>Pterygota</taxon>
        <taxon>Neoptera</taxon>
        <taxon>Endopterygota</taxon>
        <taxon>Diptera</taxon>
        <taxon>Nematocera</taxon>
        <taxon>Culicoidea</taxon>
        <taxon>Culicidae</taxon>
        <taxon>Culicinae</taxon>
        <taxon>Culicini</taxon>
        <taxon>Culex</taxon>
        <taxon>Culex</taxon>
    </lineage>
</organism>
<dbReference type="Gene3D" id="2.60.220.50">
    <property type="match status" value="1"/>
</dbReference>
<dbReference type="GO" id="GO:0016020">
    <property type="term" value="C:membrane"/>
    <property type="evidence" value="ECO:0007669"/>
    <property type="project" value="UniProtKB-SubCell"/>
</dbReference>
<keyword evidence="9" id="KW-0675">Receptor</keyword>
<dbReference type="EMBL" id="HBUE01326329">
    <property type="protein sequence ID" value="CAG6591043.1"/>
    <property type="molecule type" value="Transcribed_RNA"/>
</dbReference>
<evidence type="ECO:0000259" key="7">
    <source>
        <dbReference type="PROSITE" id="PS50221"/>
    </source>
</evidence>
<evidence type="ECO:0000256" key="1">
    <source>
        <dbReference type="ARBA" id="ARBA00004141"/>
    </source>
</evidence>
<dbReference type="GO" id="GO:0007166">
    <property type="term" value="P:cell surface receptor signaling pathway"/>
    <property type="evidence" value="ECO:0007669"/>
    <property type="project" value="InterPro"/>
</dbReference>
<evidence type="ECO:0000259" key="8">
    <source>
        <dbReference type="PROSITE" id="PS50261"/>
    </source>
</evidence>
<comment type="subcellular location">
    <subcellularLocation>
        <location evidence="1">Membrane</location>
        <topology evidence="1">Multi-pass membrane protein</topology>
    </subcellularLocation>
</comment>
<dbReference type="InterPro" id="IPR000203">
    <property type="entry name" value="GPS"/>
</dbReference>
<feature type="transmembrane region" description="Helical" evidence="6">
    <location>
        <begin position="507"/>
        <end position="526"/>
    </location>
</feature>
<sequence>MNSTEICFPEPSDRNGTWWPKAPIGQSVTLEQKDLCSIEPGLIPYRKCLGDRIYGGVWESVEKDSKQCLPPANPETKTLDVIYRNSSRMQIDEIEGALKGINDVIRNYTEKMEPMDIYFVSGAIENFRETLLNNGTNNAAVIGNKSTSYYCGLSDVLSHMMNVERSVMNGSQSLYNATNRLLDSTESIINQLSTAESVRGADRNCLNDRRGNDSEEQGTMLLRKPRFVLLVADPDEANVTGMALIRTNATEDHDFDSYDVRLLTMDESEEDTLAIENLEIASFVPRTLLNKMKQLRLNNTNPDVPFRVVISVYFNDRFFQESLGENSRGTNGKIVSVTVPGYGSELPERLPVFVREVDPARNSSCEFWKFLRNDGDDTSRWSPIGCESSGTWNNVNLCKCSHMTSFSRIFLDAVGAKALEKNHPNAERILDTITLVGCLLSLFGVVGIFITAIVFPRWNDLFNTKILLNLSFAVAIELIVFMFMGYFKRPDDDMWCAVQGASIHYTILVTFMWMLVIAHLQFMQFVKVLGKLRPTHCVLKATIVSWGLPLAPVGFFFFQNNDLYLPKKNYTSDICFPHDQAQFYGLLIPIALILTVNLACFLLIMYHVSRAPDNLTRSTNKNMALLQLRLLVLLFFQLGLSWMFGMMITENAHLVWSYLFCLTAPYQGLMLFVNFILLQPSTRRLWSKKIAEVVTQNYDRFALKKSTSSSQPPMWL</sequence>
<dbReference type="GO" id="GO:0004930">
    <property type="term" value="F:G protein-coupled receptor activity"/>
    <property type="evidence" value="ECO:0007669"/>
    <property type="project" value="InterPro"/>
</dbReference>
<feature type="domain" description="GAIN-B" evidence="7">
    <location>
        <begin position="269"/>
        <end position="417"/>
    </location>
</feature>
<proteinExistence type="predicted"/>
<keyword evidence="5" id="KW-1015">Disulfide bond</keyword>
<dbReference type="AlphaFoldDB" id="A0A8D8KJ74"/>
<reference evidence="9" key="1">
    <citation type="submission" date="2021-05" db="EMBL/GenBank/DDBJ databases">
        <authorList>
            <person name="Alioto T."/>
            <person name="Alioto T."/>
            <person name="Gomez Garrido J."/>
        </authorList>
    </citation>
    <scope>NUCLEOTIDE SEQUENCE</scope>
</reference>
<dbReference type="Pfam" id="PF01825">
    <property type="entry name" value="GPS"/>
    <property type="match status" value="1"/>
</dbReference>
<dbReference type="PANTHER" id="PTHR47767">
    <property type="entry name" value="ADHESION G PROTEIN-COUPLED RECEPTOR G7"/>
    <property type="match status" value="1"/>
</dbReference>
<dbReference type="Pfam" id="PF00002">
    <property type="entry name" value="7tm_2"/>
    <property type="match status" value="1"/>
</dbReference>
<evidence type="ECO:0000256" key="4">
    <source>
        <dbReference type="ARBA" id="ARBA00023136"/>
    </source>
</evidence>
<keyword evidence="3 6" id="KW-1133">Transmembrane helix</keyword>
<dbReference type="InterPro" id="IPR017981">
    <property type="entry name" value="GPCR_2-like_7TM"/>
</dbReference>
<evidence type="ECO:0000313" key="9">
    <source>
        <dbReference type="EMBL" id="CAG6591043.1"/>
    </source>
</evidence>
<dbReference type="PROSITE" id="PS50221">
    <property type="entry name" value="GAIN_B"/>
    <property type="match status" value="1"/>
</dbReference>
<evidence type="ECO:0000256" key="2">
    <source>
        <dbReference type="ARBA" id="ARBA00022692"/>
    </source>
</evidence>
<feature type="transmembrane region" description="Helical" evidence="6">
    <location>
        <begin position="467"/>
        <end position="487"/>
    </location>
</feature>
<feature type="transmembrane region" description="Helical" evidence="6">
    <location>
        <begin position="433"/>
        <end position="455"/>
    </location>
</feature>
<dbReference type="PROSITE" id="PS50261">
    <property type="entry name" value="G_PROTEIN_RECEP_F2_4"/>
    <property type="match status" value="1"/>
</dbReference>
<evidence type="ECO:0000256" key="6">
    <source>
        <dbReference type="SAM" id="Phobius"/>
    </source>
</evidence>
<evidence type="ECO:0000256" key="5">
    <source>
        <dbReference type="ARBA" id="ARBA00023157"/>
    </source>
</evidence>
<feature type="transmembrane region" description="Helical" evidence="6">
    <location>
        <begin position="655"/>
        <end position="678"/>
    </location>
</feature>
<accession>A0A8D8KJ74</accession>
<dbReference type="EMBL" id="HBUE01219752">
    <property type="protein sequence ID" value="CAG6539024.1"/>
    <property type="molecule type" value="Transcribed_RNA"/>
</dbReference>
<protein>
    <submittedName>
        <fullName evidence="9">G-protein coupled receptor 126</fullName>
    </submittedName>
</protein>
<keyword evidence="4 6" id="KW-0472">Membrane</keyword>
<dbReference type="InterPro" id="IPR000832">
    <property type="entry name" value="GPCR_2_secretin-like"/>
</dbReference>
<feature type="transmembrane region" description="Helical" evidence="6">
    <location>
        <begin position="538"/>
        <end position="558"/>
    </location>
</feature>
<dbReference type="InterPro" id="IPR046338">
    <property type="entry name" value="GAIN_dom_sf"/>
</dbReference>
<dbReference type="PANTHER" id="PTHR47767:SF1">
    <property type="entry name" value="ADHESION G PROTEIN-COUPLED RECEPTOR G7"/>
    <property type="match status" value="1"/>
</dbReference>
<dbReference type="InterPro" id="IPR053066">
    <property type="entry name" value="ADGR_G7"/>
</dbReference>
<keyword evidence="2 6" id="KW-0812">Transmembrane</keyword>
<name>A0A8D8KJ74_CULPI</name>
<dbReference type="InterPro" id="IPR057244">
    <property type="entry name" value="GAIN_B"/>
</dbReference>
<dbReference type="SUPFAM" id="SSF81321">
    <property type="entry name" value="Family A G protein-coupled receptor-like"/>
    <property type="match status" value="1"/>
</dbReference>
<feature type="transmembrane region" description="Helical" evidence="6">
    <location>
        <begin position="628"/>
        <end position="649"/>
    </location>
</feature>
<feature type="transmembrane region" description="Helical" evidence="6">
    <location>
        <begin position="586"/>
        <end position="608"/>
    </location>
</feature>
<feature type="domain" description="G-protein coupled receptors family 2 profile 2" evidence="8">
    <location>
        <begin position="430"/>
        <end position="679"/>
    </location>
</feature>